<dbReference type="PROSITE" id="PS51257">
    <property type="entry name" value="PROKAR_LIPOPROTEIN"/>
    <property type="match status" value="1"/>
</dbReference>
<feature type="transmembrane region" description="Helical" evidence="1">
    <location>
        <begin position="97"/>
        <end position="116"/>
    </location>
</feature>
<keyword evidence="1" id="KW-0472">Membrane</keyword>
<keyword evidence="4" id="KW-1185">Reference proteome</keyword>
<dbReference type="Proteomes" id="UP000677244">
    <property type="component" value="Unassembled WGS sequence"/>
</dbReference>
<proteinExistence type="predicted"/>
<organism evidence="3 4">
    <name type="scientific">Niastella soli</name>
    <dbReference type="NCBI Taxonomy" id="2821487"/>
    <lineage>
        <taxon>Bacteria</taxon>
        <taxon>Pseudomonadati</taxon>
        <taxon>Bacteroidota</taxon>
        <taxon>Chitinophagia</taxon>
        <taxon>Chitinophagales</taxon>
        <taxon>Chitinophagaceae</taxon>
        <taxon>Niastella</taxon>
    </lineage>
</organism>
<gene>
    <name evidence="3" type="ORF">J7I42_12375</name>
</gene>
<dbReference type="EMBL" id="JAGHKO010000001">
    <property type="protein sequence ID" value="MBO9201066.1"/>
    <property type="molecule type" value="Genomic_DNA"/>
</dbReference>
<evidence type="ECO:0008006" key="5">
    <source>
        <dbReference type="Google" id="ProtNLM"/>
    </source>
</evidence>
<keyword evidence="1" id="KW-1133">Transmembrane helix</keyword>
<keyword evidence="1" id="KW-0812">Transmembrane</keyword>
<feature type="signal peptide" evidence="2">
    <location>
        <begin position="1"/>
        <end position="21"/>
    </location>
</feature>
<feature type="chain" id="PRO_5046503188" description="PEGA domain-containing protein" evidence="2">
    <location>
        <begin position="22"/>
        <end position="172"/>
    </location>
</feature>
<evidence type="ECO:0000256" key="1">
    <source>
        <dbReference type="SAM" id="Phobius"/>
    </source>
</evidence>
<keyword evidence="2" id="KW-0732">Signal</keyword>
<evidence type="ECO:0000313" key="4">
    <source>
        <dbReference type="Proteomes" id="UP000677244"/>
    </source>
</evidence>
<dbReference type="RefSeq" id="WP_209139097.1">
    <property type="nucleotide sequence ID" value="NZ_JAGHKO010000001.1"/>
</dbReference>
<evidence type="ECO:0000256" key="2">
    <source>
        <dbReference type="SAM" id="SignalP"/>
    </source>
</evidence>
<reference evidence="3 4" key="1">
    <citation type="submission" date="2021-03" db="EMBL/GenBank/DDBJ databases">
        <title>Assistant Professor.</title>
        <authorList>
            <person name="Huq M.A."/>
        </authorList>
    </citation>
    <scope>NUCLEOTIDE SEQUENCE [LARGE SCALE GENOMIC DNA]</scope>
    <source>
        <strain evidence="3 4">MAH-29</strain>
    </source>
</reference>
<protein>
    <recommendedName>
        <fullName evidence="5">PEGA domain-containing protein</fullName>
    </recommendedName>
</protein>
<sequence>MLFPTKTLLLVSLITLTTSCASIVSKAVYPITIDSEPRNARITITNRRGIEVFDGHTPALVKLKPGGGFFQRAIYDIEISKVGYVTKRIPISAKLNGWYFGNFLFGYLGLLGILVIDPASGAMYRINDVAVMETLEVENKTAAAGSQQVPQLKIYDINEIPVAWKNKLVAIQ</sequence>
<comment type="caution">
    <text evidence="3">The sequence shown here is derived from an EMBL/GenBank/DDBJ whole genome shotgun (WGS) entry which is preliminary data.</text>
</comment>
<evidence type="ECO:0000313" key="3">
    <source>
        <dbReference type="EMBL" id="MBO9201066.1"/>
    </source>
</evidence>
<accession>A0ABS3YT27</accession>
<name>A0ABS3YT27_9BACT</name>